<feature type="transmembrane region" description="Helical" evidence="7">
    <location>
        <begin position="85"/>
        <end position="101"/>
    </location>
</feature>
<reference evidence="8 9" key="1">
    <citation type="submission" date="2014-09" db="EMBL/GenBank/DDBJ databases">
        <title>Alistipes sp. 627, sp. nov., a novel member of the family Rikenellaceae isolated from human faeces.</title>
        <authorList>
            <person name="Shkoporov A.N."/>
            <person name="Chaplin A.V."/>
            <person name="Motuzova O.V."/>
            <person name="Kafarskaia L.I."/>
            <person name="Khokhlova E.V."/>
            <person name="Efimov B.A."/>
        </authorList>
    </citation>
    <scope>NUCLEOTIDE SEQUENCE [LARGE SCALE GENOMIC DNA]</scope>
    <source>
        <strain evidence="8 9">627</strain>
    </source>
</reference>
<comment type="similarity">
    <text evidence="2">Belongs to the DoxX family.</text>
</comment>
<evidence type="ECO:0000256" key="7">
    <source>
        <dbReference type="SAM" id="Phobius"/>
    </source>
</evidence>
<proteinExistence type="inferred from homology"/>
<dbReference type="InterPro" id="IPR051907">
    <property type="entry name" value="DoxX-like_oxidoreductase"/>
</dbReference>
<evidence type="ECO:0000256" key="3">
    <source>
        <dbReference type="ARBA" id="ARBA00022475"/>
    </source>
</evidence>
<keyword evidence="9" id="KW-1185">Reference proteome</keyword>
<sequence>MDTRKRIYKFLSTERWNDSAIFFMRIFAGVLMLIHGIGKINNYEMLFTTFPDPLGIGSEASLVLIIGAETICSLLLIVGLFVRPAALILAVGMFVASFLAVPGEPFAAHELSFVYMGIYVMLVISGGMRYSLDRVFFRVQ</sequence>
<accession>A0ABR4YMC6</accession>
<gene>
    <name evidence="8" type="ORF">LG35_02155</name>
</gene>
<keyword evidence="5 7" id="KW-1133">Transmembrane helix</keyword>
<name>A0ABR4YMC6_9BACT</name>
<evidence type="ECO:0008006" key="10">
    <source>
        <dbReference type="Google" id="ProtNLM"/>
    </source>
</evidence>
<comment type="subcellular location">
    <subcellularLocation>
        <location evidence="1">Cell membrane</location>
        <topology evidence="1">Multi-pass membrane protein</topology>
    </subcellularLocation>
</comment>
<protein>
    <recommendedName>
        <fullName evidence="10">DoxX family protein</fullName>
    </recommendedName>
</protein>
<dbReference type="PANTHER" id="PTHR33452:SF1">
    <property type="entry name" value="INNER MEMBRANE PROTEIN YPHA-RELATED"/>
    <property type="match status" value="1"/>
</dbReference>
<evidence type="ECO:0000256" key="5">
    <source>
        <dbReference type="ARBA" id="ARBA00022989"/>
    </source>
</evidence>
<evidence type="ECO:0000313" key="9">
    <source>
        <dbReference type="Proteomes" id="UP000030889"/>
    </source>
</evidence>
<dbReference type="RefSeq" id="WP_022064107.1">
    <property type="nucleotide sequence ID" value="NZ_JRGF01000002.1"/>
</dbReference>
<dbReference type="Proteomes" id="UP000030889">
    <property type="component" value="Unassembled WGS sequence"/>
</dbReference>
<feature type="transmembrane region" description="Helical" evidence="7">
    <location>
        <begin position="113"/>
        <end position="132"/>
    </location>
</feature>
<comment type="caution">
    <text evidence="8">The sequence shown here is derived from an EMBL/GenBank/DDBJ whole genome shotgun (WGS) entry which is preliminary data.</text>
</comment>
<evidence type="ECO:0000256" key="2">
    <source>
        <dbReference type="ARBA" id="ARBA00006679"/>
    </source>
</evidence>
<feature type="transmembrane region" description="Helical" evidence="7">
    <location>
        <begin position="20"/>
        <end position="40"/>
    </location>
</feature>
<dbReference type="PANTHER" id="PTHR33452">
    <property type="entry name" value="OXIDOREDUCTASE CATD-RELATED"/>
    <property type="match status" value="1"/>
</dbReference>
<keyword evidence="4 7" id="KW-0812">Transmembrane</keyword>
<evidence type="ECO:0000256" key="6">
    <source>
        <dbReference type="ARBA" id="ARBA00023136"/>
    </source>
</evidence>
<feature type="transmembrane region" description="Helical" evidence="7">
    <location>
        <begin position="60"/>
        <end position="78"/>
    </location>
</feature>
<evidence type="ECO:0000256" key="4">
    <source>
        <dbReference type="ARBA" id="ARBA00022692"/>
    </source>
</evidence>
<dbReference type="Pfam" id="PF07681">
    <property type="entry name" value="DoxX"/>
    <property type="match status" value="1"/>
</dbReference>
<keyword evidence="6 7" id="KW-0472">Membrane</keyword>
<evidence type="ECO:0000256" key="1">
    <source>
        <dbReference type="ARBA" id="ARBA00004651"/>
    </source>
</evidence>
<organism evidence="8 9">
    <name type="scientific">Alistipes inops</name>
    <dbReference type="NCBI Taxonomy" id="1501391"/>
    <lineage>
        <taxon>Bacteria</taxon>
        <taxon>Pseudomonadati</taxon>
        <taxon>Bacteroidota</taxon>
        <taxon>Bacteroidia</taxon>
        <taxon>Bacteroidales</taxon>
        <taxon>Rikenellaceae</taxon>
        <taxon>Alistipes</taxon>
    </lineage>
</organism>
<evidence type="ECO:0000313" key="8">
    <source>
        <dbReference type="EMBL" id="KHE42826.1"/>
    </source>
</evidence>
<dbReference type="EMBL" id="JRGF01000002">
    <property type="protein sequence ID" value="KHE42826.1"/>
    <property type="molecule type" value="Genomic_DNA"/>
</dbReference>
<keyword evidence="3" id="KW-1003">Cell membrane</keyword>
<dbReference type="InterPro" id="IPR032808">
    <property type="entry name" value="DoxX"/>
</dbReference>